<dbReference type="Gene3D" id="3.30.390.10">
    <property type="entry name" value="Enolase-like, N-terminal domain"/>
    <property type="match status" value="1"/>
</dbReference>
<dbReference type="InterPro" id="IPR029017">
    <property type="entry name" value="Enolase-like_N"/>
</dbReference>
<evidence type="ECO:0000256" key="3">
    <source>
        <dbReference type="ARBA" id="ARBA00022842"/>
    </source>
</evidence>
<reference evidence="5" key="1">
    <citation type="journal article" date="2023" name="Mol. Plant Microbe Interact.">
        <title>Elucidating the Obligate Nature and Biological Capacity of an Invasive Fungal Corn Pathogen.</title>
        <authorList>
            <person name="MacCready J.S."/>
            <person name="Roggenkamp E.M."/>
            <person name="Gdanetz K."/>
            <person name="Chilvers M.I."/>
        </authorList>
    </citation>
    <scope>NUCLEOTIDE SEQUENCE</scope>
    <source>
        <strain evidence="5">PM02</strain>
    </source>
</reference>
<dbReference type="EMBL" id="JAQQPM010000008">
    <property type="protein sequence ID" value="KAK2074661.1"/>
    <property type="molecule type" value="Genomic_DNA"/>
</dbReference>
<evidence type="ECO:0000256" key="2">
    <source>
        <dbReference type="ARBA" id="ARBA00022723"/>
    </source>
</evidence>
<evidence type="ECO:0000313" key="5">
    <source>
        <dbReference type="EMBL" id="KAK2074661.1"/>
    </source>
</evidence>
<evidence type="ECO:0000256" key="1">
    <source>
        <dbReference type="ARBA" id="ARBA00001946"/>
    </source>
</evidence>
<dbReference type="InterPro" id="IPR046945">
    <property type="entry name" value="RHMD-like"/>
</dbReference>
<gene>
    <name evidence="5" type="ORF">P8C59_008850</name>
</gene>
<dbReference type="PANTHER" id="PTHR13794:SF58">
    <property type="entry name" value="MITOCHONDRIAL ENOLASE SUPERFAMILY MEMBER 1"/>
    <property type="match status" value="1"/>
</dbReference>
<keyword evidence="4" id="KW-0732">Signal</keyword>
<feature type="signal peptide" evidence="4">
    <location>
        <begin position="1"/>
        <end position="20"/>
    </location>
</feature>
<name>A0AAD9IBA9_9PEZI</name>
<dbReference type="AlphaFoldDB" id="A0AAD9IBA9"/>
<keyword evidence="3" id="KW-0460">Magnesium</keyword>
<evidence type="ECO:0000256" key="4">
    <source>
        <dbReference type="SAM" id="SignalP"/>
    </source>
</evidence>
<dbReference type="GO" id="GO:0000287">
    <property type="term" value="F:magnesium ion binding"/>
    <property type="evidence" value="ECO:0007669"/>
    <property type="project" value="TreeGrafter"/>
</dbReference>
<feature type="chain" id="PRO_5042213122" evidence="4">
    <location>
        <begin position="21"/>
        <end position="247"/>
    </location>
</feature>
<evidence type="ECO:0000313" key="6">
    <source>
        <dbReference type="Proteomes" id="UP001217918"/>
    </source>
</evidence>
<sequence>MRCGACCHVILFSLLPETLASSSLTWSTALLDRVFDRYEMKLPIVTGSSLTFSLYCDFALSVDGSTFRSCQHPFSTSSPGRAVWLTGPAVCLLSVEIPLKDDDAILGLCLIRRGNTRQLGTMGGDINMTITGWKVKDVRFPTSLDKTGSDAMNAARDYSAAYCILETDSEYVGHGMTFSIGRGNDLVCAAIDHVADRIKGRTLSSLTARWGKTWRHLVNDSHLRWIGPEQGVIHLALGSVMNAIWDL</sequence>
<dbReference type="GO" id="GO:0016052">
    <property type="term" value="P:carbohydrate catabolic process"/>
    <property type="evidence" value="ECO:0007669"/>
    <property type="project" value="TreeGrafter"/>
</dbReference>
<dbReference type="SUPFAM" id="SSF54826">
    <property type="entry name" value="Enolase N-terminal domain-like"/>
    <property type="match status" value="1"/>
</dbReference>
<comment type="cofactor">
    <cofactor evidence="1">
        <name>Mg(2+)</name>
        <dbReference type="ChEBI" id="CHEBI:18420"/>
    </cofactor>
</comment>
<comment type="caution">
    <text evidence="5">The sequence shown here is derived from an EMBL/GenBank/DDBJ whole genome shotgun (WGS) entry which is preliminary data.</text>
</comment>
<proteinExistence type="predicted"/>
<organism evidence="5 6">
    <name type="scientific">Phyllachora maydis</name>
    <dbReference type="NCBI Taxonomy" id="1825666"/>
    <lineage>
        <taxon>Eukaryota</taxon>
        <taxon>Fungi</taxon>
        <taxon>Dikarya</taxon>
        <taxon>Ascomycota</taxon>
        <taxon>Pezizomycotina</taxon>
        <taxon>Sordariomycetes</taxon>
        <taxon>Sordariomycetidae</taxon>
        <taxon>Phyllachorales</taxon>
        <taxon>Phyllachoraceae</taxon>
        <taxon>Phyllachora</taxon>
    </lineage>
</organism>
<dbReference type="GO" id="GO:0016836">
    <property type="term" value="F:hydro-lyase activity"/>
    <property type="evidence" value="ECO:0007669"/>
    <property type="project" value="TreeGrafter"/>
</dbReference>
<keyword evidence="2" id="KW-0479">Metal-binding</keyword>
<accession>A0AAD9IBA9</accession>
<keyword evidence="6" id="KW-1185">Reference proteome</keyword>
<protein>
    <submittedName>
        <fullName evidence="5">Uncharacterized protein</fullName>
    </submittedName>
</protein>
<dbReference type="Proteomes" id="UP001217918">
    <property type="component" value="Unassembled WGS sequence"/>
</dbReference>
<dbReference type="PANTHER" id="PTHR13794">
    <property type="entry name" value="ENOLASE SUPERFAMILY, MANDELATE RACEMASE"/>
    <property type="match status" value="1"/>
</dbReference>